<dbReference type="OrthoDB" id="9784202at2"/>
<feature type="transmembrane region" description="Helical" evidence="6">
    <location>
        <begin position="6"/>
        <end position="23"/>
    </location>
</feature>
<feature type="transmembrane region" description="Helical" evidence="6">
    <location>
        <begin position="180"/>
        <end position="199"/>
    </location>
</feature>
<evidence type="ECO:0000313" key="8">
    <source>
        <dbReference type="Proteomes" id="UP000198666"/>
    </source>
</evidence>
<dbReference type="Proteomes" id="UP000198666">
    <property type="component" value="Unassembled WGS sequence"/>
</dbReference>
<name>A0A1G6I3H2_9BACI</name>
<evidence type="ECO:0000256" key="3">
    <source>
        <dbReference type="ARBA" id="ARBA00022692"/>
    </source>
</evidence>
<dbReference type="RefSeq" id="WP_093724978.1">
    <property type="nucleotide sequence ID" value="NZ_FMZB01000001.1"/>
</dbReference>
<dbReference type="PANTHER" id="PTHR30086">
    <property type="entry name" value="ARGININE EXPORTER PROTEIN ARGO"/>
    <property type="match status" value="1"/>
</dbReference>
<dbReference type="STRING" id="361279.SAMN05421663_101135"/>
<protein>
    <submittedName>
        <fullName evidence="7">Threonine/homoserine/homoserine lactone efflux protein</fullName>
    </submittedName>
</protein>
<keyword evidence="3 6" id="KW-0812">Transmembrane</keyword>
<dbReference type="PANTHER" id="PTHR30086:SF20">
    <property type="entry name" value="ARGININE EXPORTER PROTEIN ARGO-RELATED"/>
    <property type="match status" value="1"/>
</dbReference>
<feature type="transmembrane region" description="Helical" evidence="6">
    <location>
        <begin position="64"/>
        <end position="83"/>
    </location>
</feature>
<keyword evidence="5 6" id="KW-0472">Membrane</keyword>
<dbReference type="GO" id="GO:0005886">
    <property type="term" value="C:plasma membrane"/>
    <property type="evidence" value="ECO:0007669"/>
    <property type="project" value="UniProtKB-SubCell"/>
</dbReference>
<feature type="transmembrane region" description="Helical" evidence="6">
    <location>
        <begin position="145"/>
        <end position="168"/>
    </location>
</feature>
<evidence type="ECO:0000256" key="6">
    <source>
        <dbReference type="SAM" id="Phobius"/>
    </source>
</evidence>
<keyword evidence="2" id="KW-1003">Cell membrane</keyword>
<gene>
    <name evidence="7" type="ORF">SAMN05421663_101135</name>
</gene>
<keyword evidence="8" id="KW-1185">Reference proteome</keyword>
<keyword evidence="4 6" id="KW-1133">Transmembrane helix</keyword>
<dbReference type="AlphaFoldDB" id="A0A1G6I3H2"/>
<dbReference type="GO" id="GO:0015171">
    <property type="term" value="F:amino acid transmembrane transporter activity"/>
    <property type="evidence" value="ECO:0007669"/>
    <property type="project" value="TreeGrafter"/>
</dbReference>
<proteinExistence type="predicted"/>
<dbReference type="InterPro" id="IPR001123">
    <property type="entry name" value="LeuE-type"/>
</dbReference>
<reference evidence="8" key="1">
    <citation type="submission" date="2016-10" db="EMBL/GenBank/DDBJ databases">
        <authorList>
            <person name="Varghese N."/>
            <person name="Submissions S."/>
        </authorList>
    </citation>
    <scope>NUCLEOTIDE SEQUENCE [LARGE SCALE GENOMIC DNA]</scope>
    <source>
        <strain evidence="8">DSM 21620</strain>
    </source>
</reference>
<dbReference type="Pfam" id="PF01810">
    <property type="entry name" value="LysE"/>
    <property type="match status" value="1"/>
</dbReference>
<dbReference type="EMBL" id="FMZB01000001">
    <property type="protein sequence ID" value="SDC00980.1"/>
    <property type="molecule type" value="Genomic_DNA"/>
</dbReference>
<organism evidence="7 8">
    <name type="scientific">Terribacillus halophilus</name>
    <dbReference type="NCBI Taxonomy" id="361279"/>
    <lineage>
        <taxon>Bacteria</taxon>
        <taxon>Bacillati</taxon>
        <taxon>Bacillota</taxon>
        <taxon>Bacilli</taxon>
        <taxon>Bacillales</taxon>
        <taxon>Bacillaceae</taxon>
        <taxon>Terribacillus</taxon>
    </lineage>
</organism>
<feature type="transmembrane region" description="Helical" evidence="6">
    <location>
        <begin position="115"/>
        <end position="133"/>
    </location>
</feature>
<evidence type="ECO:0000256" key="2">
    <source>
        <dbReference type="ARBA" id="ARBA00022475"/>
    </source>
</evidence>
<evidence type="ECO:0000256" key="5">
    <source>
        <dbReference type="ARBA" id="ARBA00023136"/>
    </source>
</evidence>
<accession>A0A1G6I3H2</accession>
<evidence type="ECO:0000256" key="1">
    <source>
        <dbReference type="ARBA" id="ARBA00004651"/>
    </source>
</evidence>
<dbReference type="PIRSF" id="PIRSF006324">
    <property type="entry name" value="LeuE"/>
    <property type="match status" value="1"/>
</dbReference>
<evidence type="ECO:0000256" key="4">
    <source>
        <dbReference type="ARBA" id="ARBA00022989"/>
    </source>
</evidence>
<feature type="transmembrane region" description="Helical" evidence="6">
    <location>
        <begin position="35"/>
        <end position="58"/>
    </location>
</feature>
<comment type="subcellular location">
    <subcellularLocation>
        <location evidence="1">Cell membrane</location>
        <topology evidence="1">Multi-pass membrane protein</topology>
    </subcellularLocation>
</comment>
<sequence>MLDIILLGFALAATPGPDFLLMTRNTLSQGKRFGFITLLGNRCSLLIHISFALLGLSMILQQSVILFTAIRLLGACYLIYLGIKKIIHLVRRGQKRKQDEAILTISQTQAFRMGFLSNFLNPKVSLFFLSIFPQFASTDQLHNPLLLIVCFLIGNSAWYIGTLLLVGMKRIRKIVVRFQAYLDVIFGVVFLVYGGKIVWDDVVSKLSLQEGTSSRMH</sequence>
<evidence type="ECO:0000313" key="7">
    <source>
        <dbReference type="EMBL" id="SDC00980.1"/>
    </source>
</evidence>